<comment type="similarity">
    <text evidence="2">Belongs to the PsiE family.</text>
</comment>
<keyword evidence="4" id="KW-1003">Cell membrane</keyword>
<evidence type="ECO:0000256" key="7">
    <source>
        <dbReference type="ARBA" id="ARBA00023136"/>
    </source>
</evidence>
<evidence type="ECO:0000256" key="3">
    <source>
        <dbReference type="ARBA" id="ARBA00021903"/>
    </source>
</evidence>
<evidence type="ECO:0000256" key="2">
    <source>
        <dbReference type="ARBA" id="ARBA00005632"/>
    </source>
</evidence>
<dbReference type="PANTHER" id="PTHR37819:SF1">
    <property type="entry name" value="PROTEIN PSIE"/>
    <property type="match status" value="1"/>
</dbReference>
<comment type="caution">
    <text evidence="9">The sequence shown here is derived from an EMBL/GenBank/DDBJ whole genome shotgun (WGS) entry which is preliminary data.</text>
</comment>
<dbReference type="EMBL" id="JBBMFN010000128">
    <property type="protein sequence ID" value="MEQ2468632.1"/>
    <property type="molecule type" value="Genomic_DNA"/>
</dbReference>
<comment type="subcellular location">
    <subcellularLocation>
        <location evidence="1">Cell inner membrane</location>
        <topology evidence="1">Multi-pass membrane protein</topology>
    </subcellularLocation>
</comment>
<dbReference type="Proteomes" id="UP001465426">
    <property type="component" value="Unassembled WGS sequence"/>
</dbReference>
<reference evidence="9 10" key="1">
    <citation type="submission" date="2024-03" db="EMBL/GenBank/DDBJ databases">
        <title>Human intestinal bacterial collection.</title>
        <authorList>
            <person name="Pauvert C."/>
            <person name="Hitch T.C.A."/>
            <person name="Clavel T."/>
        </authorList>
    </citation>
    <scope>NUCLEOTIDE SEQUENCE [LARGE SCALE GENOMIC DNA]</scope>
    <source>
        <strain evidence="9 10">CLA-SR-H024</strain>
    </source>
</reference>
<sequence>MNQIKIFSLIPIFLQILLNASLFLIGLILSFLLIKETWYIFTYVAFVPENEQDYYLFTEELLTYFLYFEFIALIIKYFGSQFHFPLRYLIYIAITAIVRLIIIEHDDPINAFWWALAILILIISLLLTNLKLLKKDY</sequence>
<keyword evidence="7 8" id="KW-0472">Membrane</keyword>
<evidence type="ECO:0000313" key="9">
    <source>
        <dbReference type="EMBL" id="MEQ2468632.1"/>
    </source>
</evidence>
<keyword evidence="10" id="KW-1185">Reference proteome</keyword>
<gene>
    <name evidence="9" type="primary">psiE</name>
    <name evidence="9" type="ORF">WMO63_23555</name>
</gene>
<feature type="transmembrane region" description="Helical" evidence="8">
    <location>
        <begin position="54"/>
        <end position="74"/>
    </location>
</feature>
<dbReference type="InterPro" id="IPR009315">
    <property type="entry name" value="P_starv_induced_PsiE"/>
</dbReference>
<evidence type="ECO:0000313" key="10">
    <source>
        <dbReference type="Proteomes" id="UP001465426"/>
    </source>
</evidence>
<keyword evidence="5 8" id="KW-0812">Transmembrane</keyword>
<feature type="transmembrane region" description="Helical" evidence="8">
    <location>
        <begin position="86"/>
        <end position="105"/>
    </location>
</feature>
<protein>
    <recommendedName>
        <fullName evidence="3">Protein PsiE</fullName>
    </recommendedName>
</protein>
<dbReference type="RefSeq" id="WP_035415921.1">
    <property type="nucleotide sequence ID" value="NZ_JBBMFN010000128.1"/>
</dbReference>
<keyword evidence="6 8" id="KW-1133">Transmembrane helix</keyword>
<dbReference type="Pfam" id="PF06146">
    <property type="entry name" value="PsiE"/>
    <property type="match status" value="1"/>
</dbReference>
<dbReference type="NCBIfam" id="NF002765">
    <property type="entry name" value="PRK02833.1-3"/>
    <property type="match status" value="1"/>
</dbReference>
<evidence type="ECO:0000256" key="8">
    <source>
        <dbReference type="SAM" id="Phobius"/>
    </source>
</evidence>
<accession>A0ABV1F8K3</accession>
<name>A0ABV1F8K3_9BACI</name>
<evidence type="ECO:0000256" key="6">
    <source>
        <dbReference type="ARBA" id="ARBA00022989"/>
    </source>
</evidence>
<evidence type="ECO:0000256" key="1">
    <source>
        <dbReference type="ARBA" id="ARBA00004429"/>
    </source>
</evidence>
<dbReference type="InterPro" id="IPR020948">
    <property type="entry name" value="P_starv_induced_PsiE-like"/>
</dbReference>
<feature type="transmembrane region" description="Helical" evidence="8">
    <location>
        <begin position="111"/>
        <end position="130"/>
    </location>
</feature>
<evidence type="ECO:0000256" key="5">
    <source>
        <dbReference type="ARBA" id="ARBA00022692"/>
    </source>
</evidence>
<dbReference type="PIRSF" id="PIRSF029598">
    <property type="entry name" value="PsiE"/>
    <property type="match status" value="1"/>
</dbReference>
<dbReference type="PANTHER" id="PTHR37819">
    <property type="entry name" value="PROTEIN PSIE"/>
    <property type="match status" value="1"/>
</dbReference>
<evidence type="ECO:0000256" key="4">
    <source>
        <dbReference type="ARBA" id="ARBA00022475"/>
    </source>
</evidence>
<proteinExistence type="inferred from homology"/>
<organism evidence="9 10">
    <name type="scientific">Niallia hominis</name>
    <dbReference type="NCBI Taxonomy" id="3133173"/>
    <lineage>
        <taxon>Bacteria</taxon>
        <taxon>Bacillati</taxon>
        <taxon>Bacillota</taxon>
        <taxon>Bacilli</taxon>
        <taxon>Bacillales</taxon>
        <taxon>Bacillaceae</taxon>
        <taxon>Niallia</taxon>
    </lineage>
</organism>
<feature type="transmembrane region" description="Helical" evidence="8">
    <location>
        <begin position="12"/>
        <end position="34"/>
    </location>
</feature>